<evidence type="ECO:0000313" key="2">
    <source>
        <dbReference type="EMBL" id="CAA7018071.1"/>
    </source>
</evidence>
<dbReference type="AlphaFoldDB" id="A0A6D2HRF0"/>
<organism evidence="2 3">
    <name type="scientific">Microthlaspi erraticum</name>
    <dbReference type="NCBI Taxonomy" id="1685480"/>
    <lineage>
        <taxon>Eukaryota</taxon>
        <taxon>Viridiplantae</taxon>
        <taxon>Streptophyta</taxon>
        <taxon>Embryophyta</taxon>
        <taxon>Tracheophyta</taxon>
        <taxon>Spermatophyta</taxon>
        <taxon>Magnoliopsida</taxon>
        <taxon>eudicotyledons</taxon>
        <taxon>Gunneridae</taxon>
        <taxon>Pentapetalae</taxon>
        <taxon>rosids</taxon>
        <taxon>malvids</taxon>
        <taxon>Brassicales</taxon>
        <taxon>Brassicaceae</taxon>
        <taxon>Coluteocarpeae</taxon>
        <taxon>Microthlaspi</taxon>
    </lineage>
</organism>
<sequence>MFAIHPDKAPGPDGFSASFFQTNWNVVGQDIVKEVQAFFSSGTLPRSTNDTHIRLIPKITGPKRVADYRPIALCNVCYKVVSKILTWRLQPVLNGIISENQSAFVPKRAIADNVLITHEVLHFLKSSKAKISCTMAVKIDMSKAYDRLEWVFIRQVMQRLGFHERWIGWVMHCITSVTYSFLINGSPRGFVKPSRGIRQGDPLSPYIFILCSEVLSGLCTKAQRSGKLQGIRVARASPRINHLLFADDTMFFCKANGKSCKALKHILDKYEKVSGQQINFQKSAITFSQKTPPATKLLVKSRLQIEKEGGTGKYLGLPEHFGRRKKDLFTAIVDRIRQKAASWSSRRLSIAGKLVMLKSVLSAMPTYTMSCFKLPQSLCKRIQSALTRFWWDSSPENKRLGWVALNKMAKPKFLGGLGFKDINMFNDALLAKLSWRILNKPECLLARILKGKYFRRSSFLESTIPTTASHGWRSIHIGKELLTSNLGWVIGDGQSIRVWQDPWLSLEEPLRPTGPPT</sequence>
<dbReference type="PROSITE" id="PS50878">
    <property type="entry name" value="RT_POL"/>
    <property type="match status" value="1"/>
</dbReference>
<feature type="domain" description="Reverse transcriptase" evidence="1">
    <location>
        <begin position="37"/>
        <end position="319"/>
    </location>
</feature>
<evidence type="ECO:0000259" key="1">
    <source>
        <dbReference type="PROSITE" id="PS50878"/>
    </source>
</evidence>
<dbReference type="InterPro" id="IPR043502">
    <property type="entry name" value="DNA/RNA_pol_sf"/>
</dbReference>
<dbReference type="EMBL" id="CACVBM020000344">
    <property type="protein sequence ID" value="CAA7018071.1"/>
    <property type="molecule type" value="Genomic_DNA"/>
</dbReference>
<keyword evidence="3" id="KW-1185">Reference proteome</keyword>
<dbReference type="Pfam" id="PF00078">
    <property type="entry name" value="RVT_1"/>
    <property type="match status" value="1"/>
</dbReference>
<dbReference type="SUPFAM" id="SSF56672">
    <property type="entry name" value="DNA/RNA polymerases"/>
    <property type="match status" value="1"/>
</dbReference>
<dbReference type="Proteomes" id="UP000467841">
    <property type="component" value="Unassembled WGS sequence"/>
</dbReference>
<protein>
    <recommendedName>
        <fullName evidence="1">Reverse transcriptase domain-containing protein</fullName>
    </recommendedName>
</protein>
<proteinExistence type="predicted"/>
<reference evidence="2" key="1">
    <citation type="submission" date="2020-01" db="EMBL/GenBank/DDBJ databases">
        <authorList>
            <person name="Mishra B."/>
        </authorList>
    </citation>
    <scope>NUCLEOTIDE SEQUENCE [LARGE SCALE GENOMIC DNA]</scope>
</reference>
<dbReference type="CDD" id="cd01650">
    <property type="entry name" value="RT_nLTR_like"/>
    <property type="match status" value="1"/>
</dbReference>
<accession>A0A6D2HRF0</accession>
<gene>
    <name evidence="2" type="ORF">MERR_LOCUS5306</name>
</gene>
<name>A0A6D2HRF0_9BRAS</name>
<dbReference type="OrthoDB" id="416119at2759"/>
<dbReference type="PANTHER" id="PTHR33116:SF86">
    <property type="entry name" value="REVERSE TRANSCRIPTASE DOMAIN-CONTAINING PROTEIN"/>
    <property type="match status" value="1"/>
</dbReference>
<comment type="caution">
    <text evidence="2">The sequence shown here is derived from an EMBL/GenBank/DDBJ whole genome shotgun (WGS) entry which is preliminary data.</text>
</comment>
<dbReference type="InterPro" id="IPR000477">
    <property type="entry name" value="RT_dom"/>
</dbReference>
<dbReference type="PANTHER" id="PTHR33116">
    <property type="entry name" value="REVERSE TRANSCRIPTASE ZINC-BINDING DOMAIN-CONTAINING PROTEIN-RELATED-RELATED"/>
    <property type="match status" value="1"/>
</dbReference>
<evidence type="ECO:0000313" key="3">
    <source>
        <dbReference type="Proteomes" id="UP000467841"/>
    </source>
</evidence>